<evidence type="ECO:0000313" key="2">
    <source>
        <dbReference type="EMBL" id="OAC99614.1"/>
    </source>
</evidence>
<comment type="caution">
    <text evidence="2">The sequence shown here is derived from an EMBL/GenBank/DDBJ whole genome shotgun (WGS) entry which is preliminary data.</text>
</comment>
<sequence>MQQLDISLDSIGYIYSRQLNDYNSNHQQKLPLHVESVCHYYDILVHDPRTDSSTDKQSKLYQQFNKIITSPSTIHHHITPPIPRKREFVKNNERRQYLLDEFITTEANYLSSLKTFVSLIVEPLRQRSKDRQTAIIGQYECANIFMNIDEIVQVTENFYNDLIQFNANPAATQQQSLGDLCLHHMRQFTCYNKFLLGVHNAQIINEKQMKAPSYFHFIEKVIEGQKNGNQTVYDYLALPSQRVGRYTMYFKELMKHTTDDHPDLPGLHGSLLKAEEIANMTEEIHTQLMKIFRRLLQAIQYCPESLLSFQRRLVGYLDTIELDPVTLKPMQPVTLFLFSDKIMVVKRPSYEVDGLDLCGLDQRMYEGSERKDFCIRKEAITGKMKFIGWASVNDIDVYDGSSGK</sequence>
<dbReference type="AlphaFoldDB" id="A0A168I6P8"/>
<dbReference type="OrthoDB" id="660555at2759"/>
<gene>
    <name evidence="2" type="ORF">MUCCIDRAFT_114813</name>
</gene>
<dbReference type="Proteomes" id="UP000077051">
    <property type="component" value="Unassembled WGS sequence"/>
</dbReference>
<dbReference type="SUPFAM" id="SSF48065">
    <property type="entry name" value="DBL homology domain (DH-domain)"/>
    <property type="match status" value="1"/>
</dbReference>
<dbReference type="VEuPathDB" id="FungiDB:MUCCIDRAFT_114813"/>
<dbReference type="InterPro" id="IPR035899">
    <property type="entry name" value="DBL_dom_sf"/>
</dbReference>
<dbReference type="PANTHER" id="PTHR45818">
    <property type="entry name" value="PROTEIN VAV"/>
    <property type="match status" value="1"/>
</dbReference>
<dbReference type="GO" id="GO:0005085">
    <property type="term" value="F:guanyl-nucleotide exchange factor activity"/>
    <property type="evidence" value="ECO:0007669"/>
    <property type="project" value="InterPro"/>
</dbReference>
<dbReference type="STRING" id="747725.A0A168I6P8"/>
<dbReference type="InterPro" id="IPR000219">
    <property type="entry name" value="DH_dom"/>
</dbReference>
<dbReference type="GO" id="GO:0005737">
    <property type="term" value="C:cytoplasm"/>
    <property type="evidence" value="ECO:0007669"/>
    <property type="project" value="TreeGrafter"/>
</dbReference>
<name>A0A168I6P8_MUCCL</name>
<accession>A0A168I6P8</accession>
<protein>
    <recommendedName>
        <fullName evidence="1">DH domain-containing protein</fullName>
    </recommendedName>
</protein>
<proteinExistence type="predicted"/>
<evidence type="ECO:0000313" key="3">
    <source>
        <dbReference type="Proteomes" id="UP000077051"/>
    </source>
</evidence>
<dbReference type="SMART" id="SM00325">
    <property type="entry name" value="RhoGEF"/>
    <property type="match status" value="1"/>
</dbReference>
<dbReference type="PANTHER" id="PTHR45818:SF3">
    <property type="entry name" value="PROTEIN VAV"/>
    <property type="match status" value="1"/>
</dbReference>
<keyword evidence="3" id="KW-1185">Reference proteome</keyword>
<dbReference type="EMBL" id="AMYB01000008">
    <property type="protein sequence ID" value="OAC99614.1"/>
    <property type="molecule type" value="Genomic_DNA"/>
</dbReference>
<dbReference type="PROSITE" id="PS50010">
    <property type="entry name" value="DH_2"/>
    <property type="match status" value="1"/>
</dbReference>
<dbReference type="Gene3D" id="1.20.900.10">
    <property type="entry name" value="Dbl homology (DH) domain"/>
    <property type="match status" value="1"/>
</dbReference>
<feature type="domain" description="DH" evidence="1">
    <location>
        <begin position="94"/>
        <end position="284"/>
    </location>
</feature>
<dbReference type="Pfam" id="PF00621">
    <property type="entry name" value="RhoGEF"/>
    <property type="match status" value="1"/>
</dbReference>
<organism evidence="2 3">
    <name type="scientific">Mucor lusitanicus CBS 277.49</name>
    <dbReference type="NCBI Taxonomy" id="747725"/>
    <lineage>
        <taxon>Eukaryota</taxon>
        <taxon>Fungi</taxon>
        <taxon>Fungi incertae sedis</taxon>
        <taxon>Mucoromycota</taxon>
        <taxon>Mucoromycotina</taxon>
        <taxon>Mucoromycetes</taxon>
        <taxon>Mucorales</taxon>
        <taxon>Mucorineae</taxon>
        <taxon>Mucoraceae</taxon>
        <taxon>Mucor</taxon>
    </lineage>
</organism>
<evidence type="ECO:0000259" key="1">
    <source>
        <dbReference type="PROSITE" id="PS50010"/>
    </source>
</evidence>
<reference evidence="2 3" key="1">
    <citation type="submission" date="2015-06" db="EMBL/GenBank/DDBJ databases">
        <title>Expansion of signal transduction pathways in fungi by whole-genome duplication.</title>
        <authorList>
            <consortium name="DOE Joint Genome Institute"/>
            <person name="Corrochano L.M."/>
            <person name="Kuo A."/>
            <person name="Marcet-Houben M."/>
            <person name="Polaino S."/>
            <person name="Salamov A."/>
            <person name="Villalobos J.M."/>
            <person name="Alvarez M.I."/>
            <person name="Avalos J."/>
            <person name="Benito E.P."/>
            <person name="Benoit I."/>
            <person name="Burger G."/>
            <person name="Camino L.P."/>
            <person name="Canovas D."/>
            <person name="Cerda-Olmedo E."/>
            <person name="Cheng J.-F."/>
            <person name="Dominguez A."/>
            <person name="Elias M."/>
            <person name="Eslava A.P."/>
            <person name="Glaser F."/>
            <person name="Grimwood J."/>
            <person name="Gutierrez G."/>
            <person name="Heitman J."/>
            <person name="Henrissat B."/>
            <person name="Iturriaga E.A."/>
            <person name="Lang B.F."/>
            <person name="Lavin J.L."/>
            <person name="Lee S."/>
            <person name="Li W."/>
            <person name="Lindquist E."/>
            <person name="Lopez-Garcia S."/>
            <person name="Luque E.M."/>
            <person name="Marcos A.T."/>
            <person name="Martin J."/>
            <person name="Mccluskey K."/>
            <person name="Medina H.R."/>
            <person name="Miralles-Duran A."/>
            <person name="Miyazaki A."/>
            <person name="Munoz-Torres E."/>
            <person name="Oguiza J.A."/>
            <person name="Ohm R."/>
            <person name="Olmedo M."/>
            <person name="Orejas M."/>
            <person name="Ortiz-Castellanos L."/>
            <person name="Pisabarro A.G."/>
            <person name="Rodriguez-Romero J."/>
            <person name="Ruiz-Herrera J."/>
            <person name="Ruiz-Vazquez R."/>
            <person name="Sanz C."/>
            <person name="Schackwitz W."/>
            <person name="Schmutz J."/>
            <person name="Shahriari M."/>
            <person name="Shelest E."/>
            <person name="Silva-Franco F."/>
            <person name="Soanes D."/>
            <person name="Syed K."/>
            <person name="Tagua V.G."/>
            <person name="Talbot N.J."/>
            <person name="Thon M."/>
            <person name="De Vries R.P."/>
            <person name="Wiebenga A."/>
            <person name="Yadav J.S."/>
            <person name="Braun E.L."/>
            <person name="Baker S."/>
            <person name="Garre V."/>
            <person name="Horwitz B."/>
            <person name="Torres-Martinez S."/>
            <person name="Idnurm A."/>
            <person name="Herrera-Estrella A."/>
            <person name="Gabaldon T."/>
            <person name="Grigoriev I.V."/>
        </authorList>
    </citation>
    <scope>NUCLEOTIDE SEQUENCE [LARGE SCALE GENOMIC DNA]</scope>
    <source>
        <strain evidence="2 3">CBS 277.49</strain>
    </source>
</reference>